<dbReference type="OrthoDB" id="9802525at2"/>
<organism evidence="1 2">
    <name type="scientific">Panacagrimonas perspica</name>
    <dbReference type="NCBI Taxonomy" id="381431"/>
    <lineage>
        <taxon>Bacteria</taxon>
        <taxon>Pseudomonadati</taxon>
        <taxon>Pseudomonadota</taxon>
        <taxon>Gammaproteobacteria</taxon>
        <taxon>Nevskiales</taxon>
        <taxon>Nevskiaceae</taxon>
        <taxon>Panacagrimonas</taxon>
    </lineage>
</organism>
<keyword evidence="1" id="KW-0808">Transferase</keyword>
<dbReference type="EMBL" id="SOBT01000009">
    <property type="protein sequence ID" value="TDU28695.1"/>
    <property type="molecule type" value="Genomic_DNA"/>
</dbReference>
<protein>
    <submittedName>
        <fullName evidence="1">Glycosyltransferase involved in cell wall biosynthesis</fullName>
    </submittedName>
</protein>
<dbReference type="GO" id="GO:0016740">
    <property type="term" value="F:transferase activity"/>
    <property type="evidence" value="ECO:0007669"/>
    <property type="project" value="UniProtKB-KW"/>
</dbReference>
<dbReference type="SUPFAM" id="SSF53756">
    <property type="entry name" value="UDP-Glycosyltransferase/glycogen phosphorylase"/>
    <property type="match status" value="1"/>
</dbReference>
<dbReference type="Gene3D" id="3.40.50.2000">
    <property type="entry name" value="Glycogen Phosphorylase B"/>
    <property type="match status" value="2"/>
</dbReference>
<gene>
    <name evidence="1" type="ORF">DFR24_3070</name>
</gene>
<dbReference type="AlphaFoldDB" id="A0A4S3K9P4"/>
<comment type="caution">
    <text evidence="1">The sequence shown here is derived from an EMBL/GenBank/DDBJ whole genome shotgun (WGS) entry which is preliminary data.</text>
</comment>
<evidence type="ECO:0000313" key="1">
    <source>
        <dbReference type="EMBL" id="TDU28695.1"/>
    </source>
</evidence>
<name>A0A4S3K9P4_9GAMM</name>
<dbReference type="RefSeq" id="WP_133882223.1">
    <property type="nucleotide sequence ID" value="NZ_MWIN01000002.1"/>
</dbReference>
<evidence type="ECO:0000313" key="2">
    <source>
        <dbReference type="Proteomes" id="UP000295341"/>
    </source>
</evidence>
<dbReference type="Pfam" id="PF13692">
    <property type="entry name" value="Glyco_trans_1_4"/>
    <property type="match status" value="1"/>
</dbReference>
<dbReference type="Proteomes" id="UP000295341">
    <property type="component" value="Unassembled WGS sequence"/>
</dbReference>
<reference evidence="1 2" key="1">
    <citation type="submission" date="2019-03" db="EMBL/GenBank/DDBJ databases">
        <title>Genomic Encyclopedia of Type Strains, Phase IV (KMG-IV): sequencing the most valuable type-strain genomes for metagenomic binning, comparative biology and taxonomic classification.</title>
        <authorList>
            <person name="Goeker M."/>
        </authorList>
    </citation>
    <scope>NUCLEOTIDE SEQUENCE [LARGE SCALE GENOMIC DNA]</scope>
    <source>
        <strain evidence="1 2">DSM 26377</strain>
    </source>
</reference>
<sequence>MNSRKIAILSSFRIFPAETGGQLRTAVFAKALARLGHEVRVYAIAGRRDDYRSRGKTRYRIDTIETNLTEEIHLGLAFGIAQALTRVFGLPRVWVPLVLRLGLVPRRLREVLEWADVCVSDMPWSMPVPPFDRRKPWLLLSHNMEHRLLEQGRRRERIFAAAIKRLDAAVPTRYRGVFTCAADDHAFYAAHDPAGRCRLTPVGCAVDPAAYRSPPGTREALRTELGIAQDETVFVFSGSGFQPNVDALAWLRQFNADNAAFLAARRVRFLVLGTMSRSAWREGAIIATGRVPEIVPYFAVADAGLNPVTWGSGANVKLFEYIAARLPVMSTQFGVRGSSLVATRDFHHFEPETFRERLVEWSALRDRAGWNAFAEAVWQRHQDEVDIQRVLEKALTEVPMFDA</sequence>
<proteinExistence type="predicted"/>
<accession>A0A4S3K9P4</accession>
<keyword evidence="2" id="KW-1185">Reference proteome</keyword>